<dbReference type="EC" id="3.2.1.39" evidence="4"/>
<evidence type="ECO:0000256" key="4">
    <source>
        <dbReference type="ARBA" id="ARBA00012780"/>
    </source>
</evidence>
<dbReference type="GO" id="GO:0005576">
    <property type="term" value="C:extracellular region"/>
    <property type="evidence" value="ECO:0007669"/>
    <property type="project" value="TreeGrafter"/>
</dbReference>
<keyword evidence="18" id="KW-1185">Reference proteome</keyword>
<keyword evidence="7 16" id="KW-0472">Membrane</keyword>
<evidence type="ECO:0000256" key="11">
    <source>
        <dbReference type="ARBA" id="ARBA00023326"/>
    </source>
</evidence>
<feature type="compositionally biased region" description="Polar residues" evidence="15">
    <location>
        <begin position="1"/>
        <end position="12"/>
    </location>
</feature>
<dbReference type="Gene3D" id="3.20.20.80">
    <property type="entry name" value="Glycosidases"/>
    <property type="match status" value="1"/>
</dbReference>
<dbReference type="GO" id="GO:0042973">
    <property type="term" value="F:glucan endo-1,3-beta-D-glucosidase activity"/>
    <property type="evidence" value="ECO:0007669"/>
    <property type="project" value="UniProtKB-EC"/>
</dbReference>
<organism evidence="17 18">
    <name type="scientific">Microbotryum silenes-dioicae</name>
    <dbReference type="NCBI Taxonomy" id="796604"/>
    <lineage>
        <taxon>Eukaryota</taxon>
        <taxon>Fungi</taxon>
        <taxon>Dikarya</taxon>
        <taxon>Basidiomycota</taxon>
        <taxon>Pucciniomycotina</taxon>
        <taxon>Microbotryomycetes</taxon>
        <taxon>Microbotryales</taxon>
        <taxon>Microbotryaceae</taxon>
        <taxon>Microbotryum</taxon>
    </lineage>
</organism>
<dbReference type="AlphaFoldDB" id="A0A2X0NE65"/>
<dbReference type="InterPro" id="IPR050732">
    <property type="entry name" value="Beta-glucan_modifiers"/>
</dbReference>
<feature type="region of interest" description="Disordered" evidence="15">
    <location>
        <begin position="145"/>
        <end position="173"/>
    </location>
</feature>
<evidence type="ECO:0000256" key="13">
    <source>
        <dbReference type="ARBA" id="ARBA00042373"/>
    </source>
</evidence>
<proteinExistence type="inferred from homology"/>
<evidence type="ECO:0000256" key="12">
    <source>
        <dbReference type="ARBA" id="ARBA00037649"/>
    </source>
</evidence>
<evidence type="ECO:0000256" key="6">
    <source>
        <dbReference type="ARBA" id="ARBA00022801"/>
    </source>
</evidence>
<dbReference type="InterPro" id="IPR017853">
    <property type="entry name" value="GH"/>
</dbReference>
<name>A0A2X0NE65_9BASI</name>
<evidence type="ECO:0000256" key="8">
    <source>
        <dbReference type="ARBA" id="ARBA00023180"/>
    </source>
</evidence>
<keyword evidence="11" id="KW-0624">Polysaccharide degradation</keyword>
<comment type="similarity">
    <text evidence="3">Belongs to the glycosyl hydrolase 17 family.</text>
</comment>
<evidence type="ECO:0000256" key="9">
    <source>
        <dbReference type="ARBA" id="ARBA00023277"/>
    </source>
</evidence>
<evidence type="ECO:0000256" key="5">
    <source>
        <dbReference type="ARBA" id="ARBA00022475"/>
    </source>
</evidence>
<keyword evidence="6" id="KW-0378">Hydrolase</keyword>
<reference evidence="17 18" key="1">
    <citation type="submission" date="2016-11" db="EMBL/GenBank/DDBJ databases">
        <authorList>
            <person name="Jaros S."/>
            <person name="Januszkiewicz K."/>
            <person name="Wedrychowicz H."/>
        </authorList>
    </citation>
    <scope>NUCLEOTIDE SEQUENCE [LARGE SCALE GENOMIC DNA]</scope>
</reference>
<accession>A0A2X0NE65</accession>
<dbReference type="GO" id="GO:0005886">
    <property type="term" value="C:plasma membrane"/>
    <property type="evidence" value="ECO:0007669"/>
    <property type="project" value="UniProtKB-SubCell"/>
</dbReference>
<dbReference type="GO" id="GO:0009986">
    <property type="term" value="C:cell surface"/>
    <property type="evidence" value="ECO:0007669"/>
    <property type="project" value="TreeGrafter"/>
</dbReference>
<dbReference type="STRING" id="796604.A0A2X0NE65"/>
<dbReference type="PANTHER" id="PTHR16631">
    <property type="entry name" value="GLUCAN 1,3-BETA-GLUCOSIDASE"/>
    <property type="match status" value="1"/>
</dbReference>
<dbReference type="GO" id="GO:0000272">
    <property type="term" value="P:polysaccharide catabolic process"/>
    <property type="evidence" value="ECO:0007669"/>
    <property type="project" value="UniProtKB-KW"/>
</dbReference>
<evidence type="ECO:0000313" key="17">
    <source>
        <dbReference type="EMBL" id="SGZ24989.1"/>
    </source>
</evidence>
<sequence length="525" mass="57788">MTVPSSKMPSSDRSNDVASAAYSDKTGGECEFRSLIDFNNHSPSTTLFSHPSPPRAVAMIPPSPPRPFSALYSSHMMPYSRLDASSIVKEAEMQAPTDEKRNPWSAQNQKRKAHRRSLYVVVIVSFLIAGAIAGGIAGCHFTKSGPRANRSRSDDASSNSGTPIDGTNLTAPPFIPIPATAQVVRSKPSDPSQFEPDPRLTRSFYGLTYTPYQAQEPNCLVSQLNVTEDVQLLSQLTTRLRLVDVACNQSQMVLQAIRETRVLMGVYLGFGLGQDQSRIERQKQTVWAAIRAFGGNGVRGIVVGNDYVLHSANRQRATQILTNHVSDVGQFFFKELDFKPLTFDVLNAGQLKARLNDLPLIRTVPVGTAEDAFSISPQLVAGVDFIMANTQPVFSGIPSLQASTWITSTYNTQVLPKIEAQLPRRPHFASFVTQIGWPTDALPLVNPAMAYTPAVPGVEGLQNLLDGFLCQANQQRMKYFFASAYDEPWKTYLGGFEPYWGLFDSNKQLKNLTLPLCTMDAVEHH</sequence>
<evidence type="ECO:0000256" key="10">
    <source>
        <dbReference type="ARBA" id="ARBA00023316"/>
    </source>
</evidence>
<keyword evidence="16" id="KW-1133">Transmembrane helix</keyword>
<dbReference type="PANTHER" id="PTHR16631:SF17">
    <property type="entry name" value="GLUCAN ENDO-1,3-BETA-GLUCOSIDASE BTGC"/>
    <property type="match status" value="1"/>
</dbReference>
<dbReference type="SUPFAM" id="SSF51445">
    <property type="entry name" value="(Trans)glycosidases"/>
    <property type="match status" value="1"/>
</dbReference>
<dbReference type="GO" id="GO:0009277">
    <property type="term" value="C:fungal-type cell wall"/>
    <property type="evidence" value="ECO:0007669"/>
    <property type="project" value="TreeGrafter"/>
</dbReference>
<keyword evidence="16" id="KW-0812">Transmembrane</keyword>
<dbReference type="Proteomes" id="UP000249464">
    <property type="component" value="Unassembled WGS sequence"/>
</dbReference>
<keyword evidence="5" id="KW-1003">Cell membrane</keyword>
<evidence type="ECO:0000313" key="18">
    <source>
        <dbReference type="Proteomes" id="UP000249464"/>
    </source>
</evidence>
<gene>
    <name evidence="17" type="primary">BQ5605_C023g09757</name>
    <name evidence="17" type="ORF">BQ5605_C023G09757</name>
</gene>
<evidence type="ECO:0000256" key="14">
    <source>
        <dbReference type="ARBA" id="ARBA00043078"/>
    </source>
</evidence>
<feature type="region of interest" description="Disordered" evidence="15">
    <location>
        <begin position="1"/>
        <end position="25"/>
    </location>
</feature>
<keyword evidence="10" id="KW-0961">Cell wall biogenesis/degradation</keyword>
<comment type="function">
    <text evidence="12">Glucanases play a role in cell expansion during growth, in cell-cell fusion during mating, and in spore release during sporulation. This enzyme may be involved in beta-glucan degradation. Active on laminarin and lichenan.</text>
</comment>
<protein>
    <recommendedName>
        <fullName evidence="4">glucan endo-1,3-beta-D-glucosidase</fullName>
        <ecNumber evidence="4">3.2.1.39</ecNumber>
    </recommendedName>
    <alternativeName>
        <fullName evidence="14">Endo-1,3-beta-glucanase btgC</fullName>
    </alternativeName>
    <alternativeName>
        <fullName evidence="13">Laminarinase btgC</fullName>
    </alternativeName>
</protein>
<feature type="transmembrane region" description="Helical" evidence="16">
    <location>
        <begin position="118"/>
        <end position="137"/>
    </location>
</feature>
<evidence type="ECO:0000256" key="3">
    <source>
        <dbReference type="ARBA" id="ARBA00008773"/>
    </source>
</evidence>
<dbReference type="GO" id="GO:0071555">
    <property type="term" value="P:cell wall organization"/>
    <property type="evidence" value="ECO:0007669"/>
    <property type="project" value="UniProtKB-KW"/>
</dbReference>
<comment type="catalytic activity">
    <reaction evidence="1">
        <text>Hydrolysis of (1-&gt;3)-beta-D-glucosidic linkages in (1-&gt;3)-beta-D-glucans.</text>
        <dbReference type="EC" id="3.2.1.39"/>
    </reaction>
</comment>
<evidence type="ECO:0000256" key="15">
    <source>
        <dbReference type="SAM" id="MobiDB-lite"/>
    </source>
</evidence>
<comment type="subcellular location">
    <subcellularLocation>
        <location evidence="2">Cell membrane</location>
        <topology evidence="2">Single-pass type II membrane protein</topology>
    </subcellularLocation>
</comment>
<evidence type="ECO:0000256" key="2">
    <source>
        <dbReference type="ARBA" id="ARBA00004401"/>
    </source>
</evidence>
<dbReference type="EMBL" id="FQNC01000085">
    <property type="protein sequence ID" value="SGZ24989.1"/>
    <property type="molecule type" value="Genomic_DNA"/>
</dbReference>
<evidence type="ECO:0000256" key="16">
    <source>
        <dbReference type="SAM" id="Phobius"/>
    </source>
</evidence>
<evidence type="ECO:0000256" key="1">
    <source>
        <dbReference type="ARBA" id="ARBA00000382"/>
    </source>
</evidence>
<keyword evidence="8" id="KW-0325">Glycoprotein</keyword>
<evidence type="ECO:0000256" key="7">
    <source>
        <dbReference type="ARBA" id="ARBA00023136"/>
    </source>
</evidence>
<keyword evidence="9" id="KW-0119">Carbohydrate metabolism</keyword>